<dbReference type="STRING" id="86666.SAMN04490247_2269"/>
<sequence length="166" mass="18632">MEWEKKKPTLKCNHCVCKELVEIQKAQEIVENRKPEKSDCTLGDGEHQKLDTVPFILQTPYGNPFFTFGDVGAGDCFITVFFKVISINHDTCCAKLELLKPNKPITDPDTGSVEIDKVCDVDFVTKTSECITLSLKCFSAIKCLKPSFVKEEGEGKWEKEDYGVGD</sequence>
<keyword evidence="1" id="KW-0167">Capsid protein</keyword>
<evidence type="ECO:0000313" key="2">
    <source>
        <dbReference type="Proteomes" id="UP000199225"/>
    </source>
</evidence>
<accession>A0A1G8UHK0</accession>
<dbReference type="EMBL" id="FNEV01000006">
    <property type="protein sequence ID" value="SDJ53241.1"/>
    <property type="molecule type" value="Genomic_DNA"/>
</dbReference>
<dbReference type="AlphaFoldDB" id="A0A1G8UHK0"/>
<keyword evidence="2" id="KW-1185">Reference proteome</keyword>
<keyword evidence="1" id="KW-0946">Virion</keyword>
<dbReference type="Pfam" id="PF10612">
    <property type="entry name" value="Spore-coat_CotZ"/>
    <property type="match status" value="1"/>
</dbReference>
<name>A0A1G8UHK0_9BACI</name>
<reference evidence="2" key="1">
    <citation type="submission" date="2016-10" db="EMBL/GenBank/DDBJ databases">
        <authorList>
            <person name="Varghese N."/>
            <person name="Submissions S."/>
        </authorList>
    </citation>
    <scope>NUCLEOTIDE SEQUENCE [LARGE SCALE GENOMIC DNA]</scope>
    <source>
        <strain evidence="2">DSM 4771</strain>
    </source>
</reference>
<dbReference type="RefSeq" id="WP_093193982.1">
    <property type="nucleotide sequence ID" value="NZ_FNEV01000006.1"/>
</dbReference>
<proteinExistence type="predicted"/>
<dbReference type="OrthoDB" id="1655185at2"/>
<gene>
    <name evidence="1" type="ORF">SAMN04490247_2269</name>
</gene>
<protein>
    <submittedName>
        <fullName evidence="1">Spore coat protein Z</fullName>
    </submittedName>
</protein>
<dbReference type="InterPro" id="IPR019593">
    <property type="entry name" value="Spore_coat_protein_Z/Y"/>
</dbReference>
<dbReference type="Proteomes" id="UP000199225">
    <property type="component" value="Unassembled WGS sequence"/>
</dbReference>
<evidence type="ECO:0000313" key="1">
    <source>
        <dbReference type="EMBL" id="SDJ53241.1"/>
    </source>
</evidence>
<organism evidence="1 2">
    <name type="scientific">Salimicrobium halophilum</name>
    <dbReference type="NCBI Taxonomy" id="86666"/>
    <lineage>
        <taxon>Bacteria</taxon>
        <taxon>Bacillati</taxon>
        <taxon>Bacillota</taxon>
        <taxon>Bacilli</taxon>
        <taxon>Bacillales</taxon>
        <taxon>Bacillaceae</taxon>
        <taxon>Salimicrobium</taxon>
    </lineage>
</organism>